<protein>
    <submittedName>
        <fullName evidence="1">Uncharacterized protein</fullName>
    </submittedName>
</protein>
<proteinExistence type="predicted"/>
<gene>
    <name evidence="1" type="ORF">TSG867_LOCUS19613</name>
</gene>
<evidence type="ECO:0000313" key="2">
    <source>
        <dbReference type="Proteomes" id="UP000663862"/>
    </source>
</evidence>
<sequence>MDTEDYALTHKPATLQSNTYHQSQVHYLKKIQQLCSIIFTSQNYIYSWGSALQELSKFQPFQLFNTNITIIETDIQYLYDRHEKQSLQMIIKYEFQEYLNKIATLDEWVCGIDLMLGTYLPLGVVGRERTYRLHEEKKYRSILHEYATNDVFAVAKLAYKMNLIKFTTLPSTIQYEAISDDEDELQMQSELSINIEPQYDELIVHVTDELEENELLQQPHQQISIINPIKNFHDILGIDENYPANEHFELDYHIASSMPQNILNIERNNDMDLQSLPEIMKLHYSHEPDHLSMTQHQAQQLSSRTMTVRIVDGPQVSNFNHLGSTTETTSTLTLKQIRNRTINCRHRANRYRYEVIRDVYKHFNIRKIKRILKSMDIYYVNINMVRHTLFIGLKNQKIVDEVKTLLHDRLLTERHYRRLYRIVSTTTNGDFPFVRIKEKGLACILLTTNPENFWQMSSSSSVNDLKEDVLFLHYETFYSLVKGNCGDIVLEIMQAQHISSVDCLLDHSSSSLSRLNNSSDLIIPEGLVQKFLFLSTLIIYSNFIMKSKIDFTCFNPMMANIIKNSITKERDYRYDSIVRQFAATSYILGDRSSYEFIHLNIPAFLPSVQSIQSVIASSKNHFTEGHFDFNHVDSTVTVSKVTYDTQTNTFIDISLPLGQHGLPSIKSYSTDSFTCLENWYSNEPMAKSQVAHLIQPLSYSLENISPYLLAKYGTNNKFKAPYVISRWGYIYRQCKAKGVRIIGYSKDSNSRYLNAMRRSLGVFGDFVYNNRPDYYEINIPNTWNWLLVQSKQLFICMQEPHAYL</sequence>
<dbReference type="AlphaFoldDB" id="A0A820UGD5"/>
<dbReference type="EMBL" id="CAJOBQ010001384">
    <property type="protein sequence ID" value="CAF4482327.1"/>
    <property type="molecule type" value="Genomic_DNA"/>
</dbReference>
<reference evidence="1" key="1">
    <citation type="submission" date="2021-02" db="EMBL/GenBank/DDBJ databases">
        <authorList>
            <person name="Nowell W R."/>
        </authorList>
    </citation>
    <scope>NUCLEOTIDE SEQUENCE</scope>
</reference>
<name>A0A820UGD5_9BILA</name>
<dbReference type="Proteomes" id="UP000663862">
    <property type="component" value="Unassembled WGS sequence"/>
</dbReference>
<accession>A0A820UGD5</accession>
<evidence type="ECO:0000313" key="1">
    <source>
        <dbReference type="EMBL" id="CAF4482327.1"/>
    </source>
</evidence>
<organism evidence="1 2">
    <name type="scientific">Rotaria socialis</name>
    <dbReference type="NCBI Taxonomy" id="392032"/>
    <lineage>
        <taxon>Eukaryota</taxon>
        <taxon>Metazoa</taxon>
        <taxon>Spiralia</taxon>
        <taxon>Gnathifera</taxon>
        <taxon>Rotifera</taxon>
        <taxon>Eurotatoria</taxon>
        <taxon>Bdelloidea</taxon>
        <taxon>Philodinida</taxon>
        <taxon>Philodinidae</taxon>
        <taxon>Rotaria</taxon>
    </lineage>
</organism>
<comment type="caution">
    <text evidence="1">The sequence shown here is derived from an EMBL/GenBank/DDBJ whole genome shotgun (WGS) entry which is preliminary data.</text>
</comment>